<organism evidence="18 19">
    <name type="scientific">Salinivirga cyanobacteriivorans</name>
    <dbReference type="NCBI Taxonomy" id="1307839"/>
    <lineage>
        <taxon>Bacteria</taxon>
        <taxon>Pseudomonadati</taxon>
        <taxon>Bacteroidota</taxon>
        <taxon>Bacteroidia</taxon>
        <taxon>Bacteroidales</taxon>
        <taxon>Salinivirgaceae</taxon>
        <taxon>Salinivirga</taxon>
    </lineage>
</organism>
<dbReference type="CDD" id="cd17916">
    <property type="entry name" value="DEXHc_UvrB"/>
    <property type="match status" value="1"/>
</dbReference>
<dbReference type="PROSITE" id="PS51194">
    <property type="entry name" value="HELICASE_CTER"/>
    <property type="match status" value="1"/>
</dbReference>
<dbReference type="PROSITE" id="PS51192">
    <property type="entry name" value="HELICASE_ATP_BIND_1"/>
    <property type="match status" value="1"/>
</dbReference>
<dbReference type="InterPro" id="IPR004807">
    <property type="entry name" value="UvrB"/>
</dbReference>
<dbReference type="PATRIC" id="fig|1307839.3.peg.3782"/>
<evidence type="ECO:0000256" key="8">
    <source>
        <dbReference type="ARBA" id="ARBA00022881"/>
    </source>
</evidence>
<dbReference type="GO" id="GO:0009432">
    <property type="term" value="P:SOS response"/>
    <property type="evidence" value="ECO:0007669"/>
    <property type="project" value="UniProtKB-UniRule"/>
</dbReference>
<keyword evidence="8 13" id="KW-0267">Excision nuclease</keyword>
<evidence type="ECO:0000256" key="14">
    <source>
        <dbReference type="SAM" id="Coils"/>
    </source>
</evidence>
<dbReference type="HAMAP" id="MF_00204">
    <property type="entry name" value="UvrB"/>
    <property type="match status" value="1"/>
</dbReference>
<dbReference type="InterPro" id="IPR001650">
    <property type="entry name" value="Helicase_C-like"/>
</dbReference>
<dbReference type="Proteomes" id="UP000064893">
    <property type="component" value="Chromosome"/>
</dbReference>
<comment type="subcellular location">
    <subcellularLocation>
        <location evidence="1 13">Cytoplasm</location>
    </subcellularLocation>
</comment>
<dbReference type="NCBIfam" id="NF003673">
    <property type="entry name" value="PRK05298.1"/>
    <property type="match status" value="1"/>
</dbReference>
<evidence type="ECO:0000256" key="4">
    <source>
        <dbReference type="ARBA" id="ARBA00022741"/>
    </source>
</evidence>
<evidence type="ECO:0000256" key="6">
    <source>
        <dbReference type="ARBA" id="ARBA00022769"/>
    </source>
</evidence>
<dbReference type="GO" id="GO:0009381">
    <property type="term" value="F:excinuclease ABC activity"/>
    <property type="evidence" value="ECO:0007669"/>
    <property type="project" value="UniProtKB-UniRule"/>
</dbReference>
<feature type="short sequence motif" description="Beta-hairpin" evidence="13">
    <location>
        <begin position="90"/>
        <end position="113"/>
    </location>
</feature>
<keyword evidence="10 13" id="KW-0742">SOS response</keyword>
<evidence type="ECO:0000256" key="7">
    <source>
        <dbReference type="ARBA" id="ARBA00022840"/>
    </source>
</evidence>
<evidence type="ECO:0000259" key="15">
    <source>
        <dbReference type="PROSITE" id="PS50151"/>
    </source>
</evidence>
<keyword evidence="19" id="KW-1185">Reference proteome</keyword>
<keyword evidence="9 13" id="KW-0234">DNA repair</keyword>
<gene>
    <name evidence="13 18" type="primary">uvrB</name>
    <name evidence="18" type="ORF">L21SP5_03527</name>
</gene>
<dbReference type="InterPro" id="IPR001943">
    <property type="entry name" value="UVR_dom"/>
</dbReference>
<protein>
    <recommendedName>
        <fullName evidence="12 13">UvrABC system protein B</fullName>
        <shortName evidence="13">Protein UvrB</shortName>
    </recommendedName>
    <alternativeName>
        <fullName evidence="13">Excinuclease ABC subunit B</fullName>
    </alternativeName>
</protein>
<dbReference type="GO" id="GO:0016887">
    <property type="term" value="F:ATP hydrolysis activity"/>
    <property type="evidence" value="ECO:0007669"/>
    <property type="project" value="InterPro"/>
</dbReference>
<dbReference type="Pfam" id="PF17757">
    <property type="entry name" value="UvrB_inter"/>
    <property type="match status" value="1"/>
</dbReference>
<name>A0A0S2I464_9BACT</name>
<dbReference type="SMART" id="SM00490">
    <property type="entry name" value="HELICc"/>
    <property type="match status" value="1"/>
</dbReference>
<sequence length="680" mass="77769">MQFKIKAPYIPTGDQPEAIEQLSNGVLEDTKHQTLLGVTGSGKTFSMANVIEKVQRPTLVLSHNKTLAAQLYSEFKSFFPDNAVEYFVSYYDYYQPEAYIPVTDTYIEKDLMINDEIEKLRLSTTSALLSGRRDVLVVSSVSCLYGIGNPDDFNENVINIHTGMEIARNKFLRDLVGSLYSRDDVNFNRGKFRVNGDTIDVWIAYGEVAFKIEFWGDEIDKITTFDPVTNEMLDEPEEATIYPANIFVTSPQRVKTAVQHIEQDMFKQVAYFKEIGKHLEAKRLQDRVTYDLEMIRELGHCPGIENYSRYFDGRAAGTRPFCLLDYFPDDYLVFIDESHVSIPQIKAMYGGDHSRKLTLVEHGFRLPAALDNRPLKIEEFESLVNQIVYVSATPADYELEKSEGIIAEQVIRPTGLLDPRIEVRPSGNQIDDLIEEVNDRAQRDERILVTTLTKRMAEELTKYFIKLQIKTRYIHSDIDTLERVEIMSDLRAGRFDVLVGVNLLREGLDLPEVSLVAILDADKEGFLRSERSLTQTAGRAARNVNGLVIMYADKVTNSMQKTIDETERRRLKQINYNQEHGIIPQPLKKEQLETISDTLAKKGDGEPEKKAYIPPQEPMGEVAEKAYDYMTLPALEVAIKEAKQNMEKMAADLNFIEAARYRDEMQKLEDIHKKKKALQE</sequence>
<evidence type="ECO:0000256" key="10">
    <source>
        <dbReference type="ARBA" id="ARBA00023236"/>
    </source>
</evidence>
<dbReference type="InterPro" id="IPR024759">
    <property type="entry name" value="UvrB_YAD/RRR_dom"/>
</dbReference>
<feature type="coiled-coil region" evidence="14">
    <location>
        <begin position="632"/>
        <end position="678"/>
    </location>
</feature>
<evidence type="ECO:0000256" key="5">
    <source>
        <dbReference type="ARBA" id="ARBA00022763"/>
    </source>
</evidence>
<keyword evidence="14" id="KW-0175">Coiled coil</keyword>
<evidence type="ECO:0000256" key="1">
    <source>
        <dbReference type="ARBA" id="ARBA00004496"/>
    </source>
</evidence>
<dbReference type="InterPro" id="IPR006935">
    <property type="entry name" value="Helicase/UvrB_N"/>
</dbReference>
<evidence type="ECO:0000256" key="12">
    <source>
        <dbReference type="ARBA" id="ARBA00029504"/>
    </source>
</evidence>
<dbReference type="GO" id="GO:0006289">
    <property type="term" value="P:nucleotide-excision repair"/>
    <property type="evidence" value="ECO:0007669"/>
    <property type="project" value="UniProtKB-UniRule"/>
</dbReference>
<dbReference type="Gene3D" id="3.40.50.300">
    <property type="entry name" value="P-loop containing nucleotide triphosphate hydrolases"/>
    <property type="match status" value="3"/>
</dbReference>
<dbReference type="Pfam" id="PF04851">
    <property type="entry name" value="ResIII"/>
    <property type="match status" value="1"/>
</dbReference>
<dbReference type="InterPro" id="IPR014001">
    <property type="entry name" value="Helicase_ATP-bd"/>
</dbReference>
<evidence type="ECO:0000256" key="11">
    <source>
        <dbReference type="ARBA" id="ARBA00026033"/>
    </source>
</evidence>
<evidence type="ECO:0000256" key="3">
    <source>
        <dbReference type="ARBA" id="ARBA00022490"/>
    </source>
</evidence>
<dbReference type="GO" id="GO:0005524">
    <property type="term" value="F:ATP binding"/>
    <property type="evidence" value="ECO:0007669"/>
    <property type="project" value="UniProtKB-UniRule"/>
</dbReference>
<evidence type="ECO:0000313" key="19">
    <source>
        <dbReference type="Proteomes" id="UP000064893"/>
    </source>
</evidence>
<dbReference type="Gene3D" id="4.10.860.10">
    <property type="entry name" value="UVR domain"/>
    <property type="match status" value="1"/>
</dbReference>
<keyword evidence="6 13" id="KW-0228">DNA excision</keyword>
<dbReference type="SUPFAM" id="SSF46600">
    <property type="entry name" value="C-terminal UvrC-binding domain of UvrB"/>
    <property type="match status" value="1"/>
</dbReference>
<dbReference type="OrthoDB" id="9806651at2"/>
<comment type="similarity">
    <text evidence="2 13">Belongs to the UvrB family.</text>
</comment>
<dbReference type="NCBIfam" id="TIGR00631">
    <property type="entry name" value="uvrb"/>
    <property type="match status" value="1"/>
</dbReference>
<dbReference type="InterPro" id="IPR027417">
    <property type="entry name" value="P-loop_NTPase"/>
</dbReference>
<dbReference type="PROSITE" id="PS50151">
    <property type="entry name" value="UVR"/>
    <property type="match status" value="1"/>
</dbReference>
<dbReference type="GO" id="GO:0003677">
    <property type="term" value="F:DNA binding"/>
    <property type="evidence" value="ECO:0007669"/>
    <property type="project" value="UniProtKB-UniRule"/>
</dbReference>
<evidence type="ECO:0000259" key="16">
    <source>
        <dbReference type="PROSITE" id="PS51192"/>
    </source>
</evidence>
<comment type="subunit">
    <text evidence="11 13">Forms a heterotetramer with UvrA during the search for lesions. Interacts with UvrC in an incision complex.</text>
</comment>
<dbReference type="Pfam" id="PF00271">
    <property type="entry name" value="Helicase_C"/>
    <property type="match status" value="1"/>
</dbReference>
<dbReference type="STRING" id="1307839.L21SP5_03527"/>
<accession>A0A0S2I464</accession>
<dbReference type="Pfam" id="PF12344">
    <property type="entry name" value="UvrB"/>
    <property type="match status" value="1"/>
</dbReference>
<dbReference type="SMART" id="SM00487">
    <property type="entry name" value="DEXDc"/>
    <property type="match status" value="1"/>
</dbReference>
<feature type="binding site" evidence="13">
    <location>
        <begin position="37"/>
        <end position="44"/>
    </location>
    <ligand>
        <name>ATP</name>
        <dbReference type="ChEBI" id="CHEBI:30616"/>
    </ligand>
</feature>
<feature type="domain" description="UVR" evidence="15">
    <location>
        <begin position="636"/>
        <end position="671"/>
    </location>
</feature>
<dbReference type="CDD" id="cd18790">
    <property type="entry name" value="SF2_C_UvrB"/>
    <property type="match status" value="1"/>
</dbReference>
<keyword evidence="7 13" id="KW-0067">ATP-binding</keyword>
<proteinExistence type="inferred from homology"/>
<keyword evidence="5 13" id="KW-0227">DNA damage</keyword>
<keyword evidence="4 13" id="KW-0547">Nucleotide-binding</keyword>
<dbReference type="InterPro" id="IPR041471">
    <property type="entry name" value="UvrB_inter"/>
</dbReference>
<dbReference type="InterPro" id="IPR036876">
    <property type="entry name" value="UVR_dom_sf"/>
</dbReference>
<dbReference type="AlphaFoldDB" id="A0A0S2I464"/>
<reference evidence="18 19" key="1">
    <citation type="submission" date="2015-11" db="EMBL/GenBank/DDBJ databases">
        <title>Description and complete genome sequence of a novel strain predominating in hypersaline microbial mats and representing a new family of the Bacteriodetes phylum.</title>
        <authorList>
            <person name="Spring S."/>
            <person name="Bunk B."/>
            <person name="Sproer C."/>
            <person name="Klenk H.-P."/>
        </authorList>
    </citation>
    <scope>NUCLEOTIDE SEQUENCE [LARGE SCALE GENOMIC DNA]</scope>
    <source>
        <strain evidence="18 19">L21-Spi-D4</strain>
    </source>
</reference>
<comment type="function">
    <text evidence="13">The UvrABC repair system catalyzes the recognition and processing of DNA lesions. A damage recognition complex composed of 2 UvrA and 2 UvrB subunits scans DNA for abnormalities. Upon binding of the UvrA(2)B(2) complex to a putative damaged site, the DNA wraps around one UvrB monomer. DNA wrap is dependent on ATP binding by UvrB and probably causes local melting of the DNA helix, facilitating insertion of UvrB beta-hairpin between the DNA strands. Then UvrB probes one DNA strand for the presence of a lesion. If a lesion is found the UvrA subunits dissociate and the UvrB-DNA preincision complex is formed. This complex is subsequently bound by UvrC and the second UvrB is released. If no lesion is found, the DNA wraps around the other UvrB subunit that will check the other stand for damage.</text>
</comment>
<evidence type="ECO:0000256" key="2">
    <source>
        <dbReference type="ARBA" id="ARBA00008533"/>
    </source>
</evidence>
<dbReference type="RefSeq" id="WP_057954455.1">
    <property type="nucleotide sequence ID" value="NZ_CP013118.1"/>
</dbReference>
<evidence type="ECO:0000259" key="17">
    <source>
        <dbReference type="PROSITE" id="PS51194"/>
    </source>
</evidence>
<dbReference type="SUPFAM" id="SSF52540">
    <property type="entry name" value="P-loop containing nucleoside triphosphate hydrolases"/>
    <property type="match status" value="2"/>
</dbReference>
<evidence type="ECO:0000313" key="18">
    <source>
        <dbReference type="EMBL" id="ALO17135.1"/>
    </source>
</evidence>
<keyword evidence="3 13" id="KW-0963">Cytoplasm</keyword>
<evidence type="ECO:0000256" key="9">
    <source>
        <dbReference type="ARBA" id="ARBA00023204"/>
    </source>
</evidence>
<dbReference type="GO" id="GO:0009380">
    <property type="term" value="C:excinuclease repair complex"/>
    <property type="evidence" value="ECO:0007669"/>
    <property type="project" value="InterPro"/>
</dbReference>
<dbReference type="GO" id="GO:0005737">
    <property type="term" value="C:cytoplasm"/>
    <property type="evidence" value="ECO:0007669"/>
    <property type="project" value="UniProtKB-SubCell"/>
</dbReference>
<evidence type="ECO:0000256" key="13">
    <source>
        <dbReference type="HAMAP-Rule" id="MF_00204"/>
    </source>
</evidence>
<dbReference type="PANTHER" id="PTHR24029">
    <property type="entry name" value="UVRABC SYSTEM PROTEIN B"/>
    <property type="match status" value="1"/>
</dbReference>
<dbReference type="EMBL" id="CP013118">
    <property type="protein sequence ID" value="ALO17135.1"/>
    <property type="molecule type" value="Genomic_DNA"/>
</dbReference>
<feature type="domain" description="Helicase ATP-binding" evidence="16">
    <location>
        <begin position="24"/>
        <end position="160"/>
    </location>
</feature>
<comment type="domain">
    <text evidence="13">The beta-hairpin motif is involved in DNA binding.</text>
</comment>
<dbReference type="PANTHER" id="PTHR24029:SF0">
    <property type="entry name" value="UVRABC SYSTEM PROTEIN B"/>
    <property type="match status" value="1"/>
</dbReference>
<dbReference type="KEGG" id="blq:L21SP5_03527"/>
<feature type="domain" description="Helicase C-terminal" evidence="17">
    <location>
        <begin position="429"/>
        <end position="582"/>
    </location>
</feature>